<feature type="domain" description="Cytochrome b561 bacterial/Ni-hydrogenase" evidence="7">
    <location>
        <begin position="7"/>
        <end position="177"/>
    </location>
</feature>
<feature type="transmembrane region" description="Helical" evidence="6">
    <location>
        <begin position="40"/>
        <end position="60"/>
    </location>
</feature>
<evidence type="ECO:0000259" key="7">
    <source>
        <dbReference type="Pfam" id="PF01292"/>
    </source>
</evidence>
<keyword evidence="3 6" id="KW-0812">Transmembrane</keyword>
<name>A0AAN1T0J6_9PROT</name>
<dbReference type="GO" id="GO:0005886">
    <property type="term" value="C:plasma membrane"/>
    <property type="evidence" value="ECO:0007669"/>
    <property type="project" value="UniProtKB-SubCell"/>
</dbReference>
<accession>A0AAN1T0J6</accession>
<evidence type="ECO:0000256" key="4">
    <source>
        <dbReference type="ARBA" id="ARBA00022989"/>
    </source>
</evidence>
<protein>
    <submittedName>
        <fullName evidence="8">Cytochrome b561</fullName>
    </submittedName>
</protein>
<evidence type="ECO:0000256" key="6">
    <source>
        <dbReference type="SAM" id="Phobius"/>
    </source>
</evidence>
<evidence type="ECO:0000256" key="3">
    <source>
        <dbReference type="ARBA" id="ARBA00022692"/>
    </source>
</evidence>
<evidence type="ECO:0000256" key="2">
    <source>
        <dbReference type="ARBA" id="ARBA00022475"/>
    </source>
</evidence>
<dbReference type="KEGG" id="fku:FGKAn22_21900"/>
<keyword evidence="4 6" id="KW-1133">Transmembrane helix</keyword>
<feature type="transmembrane region" description="Helical" evidence="6">
    <location>
        <begin position="93"/>
        <end position="115"/>
    </location>
</feature>
<dbReference type="InterPro" id="IPR011577">
    <property type="entry name" value="Cyt_b561_bac/Ni-Hgenase"/>
</dbReference>
<dbReference type="GO" id="GO:0022904">
    <property type="term" value="P:respiratory electron transport chain"/>
    <property type="evidence" value="ECO:0007669"/>
    <property type="project" value="InterPro"/>
</dbReference>
<dbReference type="AlphaFoldDB" id="A0AAN1T0J6"/>
<evidence type="ECO:0000313" key="8">
    <source>
        <dbReference type="EMBL" id="BBJ00498.1"/>
    </source>
</evidence>
<evidence type="ECO:0000256" key="1">
    <source>
        <dbReference type="ARBA" id="ARBA00004651"/>
    </source>
</evidence>
<dbReference type="Pfam" id="PF01292">
    <property type="entry name" value="Ni_hydr_CYTB"/>
    <property type="match status" value="1"/>
</dbReference>
<dbReference type="InterPro" id="IPR051542">
    <property type="entry name" value="Hydrogenase_cytochrome"/>
</dbReference>
<reference evidence="8 9" key="1">
    <citation type="submission" date="2019-03" db="EMBL/GenBank/DDBJ databases">
        <title>Complete genome sequence of Ferrigenium kumadai strain An22, a microaerophilic iron-oxidizing bacterium isolated from a paddy field soil.</title>
        <authorList>
            <person name="Watanabe T."/>
            <person name="Asakawa S."/>
        </authorList>
    </citation>
    <scope>NUCLEOTIDE SEQUENCE [LARGE SCALE GENOMIC DNA]</scope>
    <source>
        <strain evidence="8 9">An22</strain>
    </source>
</reference>
<dbReference type="GO" id="GO:0009055">
    <property type="term" value="F:electron transfer activity"/>
    <property type="evidence" value="ECO:0007669"/>
    <property type="project" value="InterPro"/>
</dbReference>
<dbReference type="RefSeq" id="WP_212785730.1">
    <property type="nucleotide sequence ID" value="NZ_AP019536.1"/>
</dbReference>
<evidence type="ECO:0000313" key="9">
    <source>
        <dbReference type="Proteomes" id="UP001319121"/>
    </source>
</evidence>
<organism evidence="8 9">
    <name type="scientific">Ferrigenium kumadai</name>
    <dbReference type="NCBI Taxonomy" id="1682490"/>
    <lineage>
        <taxon>Bacteria</taxon>
        <taxon>Pseudomonadati</taxon>
        <taxon>Pseudomonadota</taxon>
        <taxon>Betaproteobacteria</taxon>
        <taxon>Nitrosomonadales</taxon>
        <taxon>Gallionellaceae</taxon>
        <taxon>Ferrigenium</taxon>
    </lineage>
</organism>
<keyword evidence="9" id="KW-1185">Reference proteome</keyword>
<dbReference type="Gene3D" id="1.20.950.20">
    <property type="entry name" value="Transmembrane di-heme cytochromes, Chain C"/>
    <property type="match status" value="1"/>
</dbReference>
<dbReference type="InterPro" id="IPR016174">
    <property type="entry name" value="Di-haem_cyt_TM"/>
</dbReference>
<comment type="subcellular location">
    <subcellularLocation>
        <location evidence="1">Cell membrane</location>
        <topology evidence="1">Multi-pass membrane protein</topology>
    </subcellularLocation>
</comment>
<evidence type="ECO:0000256" key="5">
    <source>
        <dbReference type="ARBA" id="ARBA00023136"/>
    </source>
</evidence>
<sequence length="232" mass="24671">MSVSIQVWDLPLRMFHWLLALAVAVSIVTGEVGGELIDWHGRIGVLILGLLVFRIVWGFVGSTHARFADFFPTPARIAAYLKGQWQGHGHNPLGALSVIALLGALAALVGAGLFANDDIAFQGPLSGLVDKSLSDRLSGLHVLVFKVLAGLIVLHIAAIVFYARVKKRNLVVPMLTGKKSVPEDLAVPVSKAGMLRFLVAFAVSGVAVWGVISGVQYLDPVQSAPAVATPNW</sequence>
<dbReference type="EMBL" id="AP019536">
    <property type="protein sequence ID" value="BBJ00498.1"/>
    <property type="molecule type" value="Genomic_DNA"/>
</dbReference>
<keyword evidence="2" id="KW-1003">Cell membrane</keyword>
<dbReference type="GO" id="GO:0020037">
    <property type="term" value="F:heme binding"/>
    <property type="evidence" value="ECO:0007669"/>
    <property type="project" value="TreeGrafter"/>
</dbReference>
<keyword evidence="5 6" id="KW-0472">Membrane</keyword>
<dbReference type="PANTHER" id="PTHR30485:SF2">
    <property type="entry name" value="BLL0597 PROTEIN"/>
    <property type="match status" value="1"/>
</dbReference>
<dbReference type="SUPFAM" id="SSF81342">
    <property type="entry name" value="Transmembrane di-heme cytochromes"/>
    <property type="match status" value="1"/>
</dbReference>
<feature type="transmembrane region" description="Helical" evidence="6">
    <location>
        <begin position="143"/>
        <end position="165"/>
    </location>
</feature>
<proteinExistence type="predicted"/>
<gene>
    <name evidence="8" type="ORF">FGKAn22_21900</name>
</gene>
<dbReference type="Proteomes" id="UP001319121">
    <property type="component" value="Chromosome"/>
</dbReference>
<dbReference type="PANTHER" id="PTHR30485">
    <property type="entry name" value="NI/FE-HYDROGENASE 1 B-TYPE CYTOCHROME SUBUNIT"/>
    <property type="match status" value="1"/>
</dbReference>
<feature type="transmembrane region" description="Helical" evidence="6">
    <location>
        <begin position="197"/>
        <end position="218"/>
    </location>
</feature>